<gene>
    <name evidence="1" type="ORF">POPTR_009G101632</name>
</gene>
<dbReference type="Proteomes" id="UP000006729">
    <property type="component" value="Chromosome 9"/>
</dbReference>
<reference evidence="1 2" key="1">
    <citation type="journal article" date="2006" name="Science">
        <title>The genome of black cottonwood, Populus trichocarpa (Torr. &amp; Gray).</title>
        <authorList>
            <person name="Tuskan G.A."/>
            <person name="Difazio S."/>
            <person name="Jansson S."/>
            <person name="Bohlmann J."/>
            <person name="Grigoriev I."/>
            <person name="Hellsten U."/>
            <person name="Putnam N."/>
            <person name="Ralph S."/>
            <person name="Rombauts S."/>
            <person name="Salamov A."/>
            <person name="Schein J."/>
            <person name="Sterck L."/>
            <person name="Aerts A."/>
            <person name="Bhalerao R.R."/>
            <person name="Bhalerao R.P."/>
            <person name="Blaudez D."/>
            <person name="Boerjan W."/>
            <person name="Brun A."/>
            <person name="Brunner A."/>
            <person name="Busov V."/>
            <person name="Campbell M."/>
            <person name="Carlson J."/>
            <person name="Chalot M."/>
            <person name="Chapman J."/>
            <person name="Chen G.L."/>
            <person name="Cooper D."/>
            <person name="Coutinho P.M."/>
            <person name="Couturier J."/>
            <person name="Covert S."/>
            <person name="Cronk Q."/>
            <person name="Cunningham R."/>
            <person name="Davis J."/>
            <person name="Degroeve S."/>
            <person name="Dejardin A."/>
            <person name="Depamphilis C."/>
            <person name="Detter J."/>
            <person name="Dirks B."/>
            <person name="Dubchak I."/>
            <person name="Duplessis S."/>
            <person name="Ehlting J."/>
            <person name="Ellis B."/>
            <person name="Gendler K."/>
            <person name="Goodstein D."/>
            <person name="Gribskov M."/>
            <person name="Grimwood J."/>
            <person name="Groover A."/>
            <person name="Gunter L."/>
            <person name="Hamberger B."/>
            <person name="Heinze B."/>
            <person name="Helariutta Y."/>
            <person name="Henrissat B."/>
            <person name="Holligan D."/>
            <person name="Holt R."/>
            <person name="Huang W."/>
            <person name="Islam-Faridi N."/>
            <person name="Jones S."/>
            <person name="Jones-Rhoades M."/>
            <person name="Jorgensen R."/>
            <person name="Joshi C."/>
            <person name="Kangasjarvi J."/>
            <person name="Karlsson J."/>
            <person name="Kelleher C."/>
            <person name="Kirkpatrick R."/>
            <person name="Kirst M."/>
            <person name="Kohler A."/>
            <person name="Kalluri U."/>
            <person name="Larimer F."/>
            <person name="Leebens-Mack J."/>
            <person name="Leple J.C."/>
            <person name="Locascio P."/>
            <person name="Lou Y."/>
            <person name="Lucas S."/>
            <person name="Martin F."/>
            <person name="Montanini B."/>
            <person name="Napoli C."/>
            <person name="Nelson D.R."/>
            <person name="Nelson C."/>
            <person name="Nieminen K."/>
            <person name="Nilsson O."/>
            <person name="Pereda V."/>
            <person name="Peter G."/>
            <person name="Philippe R."/>
            <person name="Pilate G."/>
            <person name="Poliakov A."/>
            <person name="Razumovskaya J."/>
            <person name="Richardson P."/>
            <person name="Rinaldi C."/>
            <person name="Ritland K."/>
            <person name="Rouze P."/>
            <person name="Ryaboy D."/>
            <person name="Schmutz J."/>
            <person name="Schrader J."/>
            <person name="Segerman B."/>
            <person name="Shin H."/>
            <person name="Siddiqui A."/>
            <person name="Sterky F."/>
            <person name="Terry A."/>
            <person name="Tsai C.J."/>
            <person name="Uberbacher E."/>
            <person name="Unneberg P."/>
            <person name="Vahala J."/>
            <person name="Wall K."/>
            <person name="Wessler S."/>
            <person name="Yang G."/>
            <person name="Yin T."/>
            <person name="Douglas C."/>
            <person name="Marra M."/>
            <person name="Sandberg G."/>
            <person name="Van de Peer Y."/>
            <person name="Rokhsar D."/>
        </authorList>
    </citation>
    <scope>NUCLEOTIDE SEQUENCE [LARGE SCALE GENOMIC DNA]</scope>
    <source>
        <strain evidence="2">cv. Nisqually</strain>
    </source>
</reference>
<evidence type="ECO:0000313" key="2">
    <source>
        <dbReference type="Proteomes" id="UP000006729"/>
    </source>
</evidence>
<evidence type="ECO:0000313" key="1">
    <source>
        <dbReference type="EMBL" id="RQO95755.1"/>
    </source>
</evidence>
<name>A0A3N7FN25_POPTR</name>
<accession>A0A3N7FN25</accession>
<sequence>MRCHEGFSTKHPSLMAEEERGLNLTVREPCLTLFSYQSVAKESQN</sequence>
<keyword evidence="2" id="KW-1185">Reference proteome</keyword>
<dbReference type="InParanoid" id="A0A3N7FN25"/>
<proteinExistence type="predicted"/>
<dbReference type="EMBL" id="CM009298">
    <property type="protein sequence ID" value="RQO95755.1"/>
    <property type="molecule type" value="Genomic_DNA"/>
</dbReference>
<protein>
    <submittedName>
        <fullName evidence="1">Uncharacterized protein</fullName>
    </submittedName>
</protein>
<organism evidence="1 2">
    <name type="scientific">Populus trichocarpa</name>
    <name type="common">Western balsam poplar</name>
    <name type="synonym">Populus balsamifera subsp. trichocarpa</name>
    <dbReference type="NCBI Taxonomy" id="3694"/>
    <lineage>
        <taxon>Eukaryota</taxon>
        <taxon>Viridiplantae</taxon>
        <taxon>Streptophyta</taxon>
        <taxon>Embryophyta</taxon>
        <taxon>Tracheophyta</taxon>
        <taxon>Spermatophyta</taxon>
        <taxon>Magnoliopsida</taxon>
        <taxon>eudicotyledons</taxon>
        <taxon>Gunneridae</taxon>
        <taxon>Pentapetalae</taxon>
        <taxon>rosids</taxon>
        <taxon>fabids</taxon>
        <taxon>Malpighiales</taxon>
        <taxon>Salicaceae</taxon>
        <taxon>Saliceae</taxon>
        <taxon>Populus</taxon>
    </lineage>
</organism>
<dbReference type="AlphaFoldDB" id="A0A3N7FN25"/>